<evidence type="ECO:0000256" key="1">
    <source>
        <dbReference type="SAM" id="MobiDB-lite"/>
    </source>
</evidence>
<accession>A0ABU2UJ50</accession>
<dbReference type="RefSeq" id="WP_311635085.1">
    <property type="nucleotide sequence ID" value="NZ_JAVRFF010000012.1"/>
</dbReference>
<keyword evidence="3" id="KW-1185">Reference proteome</keyword>
<dbReference type="Proteomes" id="UP001180489">
    <property type="component" value="Unassembled WGS sequence"/>
</dbReference>
<protein>
    <submittedName>
        <fullName evidence="2">Uncharacterized protein</fullName>
    </submittedName>
</protein>
<comment type="caution">
    <text evidence="2">The sequence shown here is derived from an EMBL/GenBank/DDBJ whole genome shotgun (WGS) entry which is preliminary data.</text>
</comment>
<reference evidence="2" key="1">
    <citation type="submission" date="2024-05" db="EMBL/GenBank/DDBJ databases">
        <title>30 novel species of actinomycetes from the DSMZ collection.</title>
        <authorList>
            <person name="Nouioui I."/>
        </authorList>
    </citation>
    <scope>NUCLEOTIDE SEQUENCE</scope>
    <source>
        <strain evidence="2">DSM 41014</strain>
    </source>
</reference>
<dbReference type="EMBL" id="JAVRFF010000012">
    <property type="protein sequence ID" value="MDT0473011.1"/>
    <property type="molecule type" value="Genomic_DNA"/>
</dbReference>
<proteinExistence type="predicted"/>
<evidence type="ECO:0000313" key="3">
    <source>
        <dbReference type="Proteomes" id="UP001180489"/>
    </source>
</evidence>
<sequence>MTTGLDLLADGGHVVLTDGTEVPLRYSFRALALLEARFGSVGAVQTAIDSTGAGAAFGPLAQIIGAGLVGPGGFDPHIREHVDAKGKRTVSDIVYRRRTDGSDLMDLLDPGRIGDYTDAFTSALSRALESRGNDAAPATVTVTPGLETASHGASTSTSPSVPSTFLPATSGS</sequence>
<feature type="region of interest" description="Disordered" evidence="1">
    <location>
        <begin position="146"/>
        <end position="172"/>
    </location>
</feature>
<gene>
    <name evidence="2" type="ORF">RM863_12840</name>
</gene>
<feature type="compositionally biased region" description="Low complexity" evidence="1">
    <location>
        <begin position="154"/>
        <end position="164"/>
    </location>
</feature>
<organism evidence="2 3">
    <name type="scientific">Streptomyces hintoniae</name>
    <dbReference type="NCBI Taxonomy" id="3075521"/>
    <lineage>
        <taxon>Bacteria</taxon>
        <taxon>Bacillati</taxon>
        <taxon>Actinomycetota</taxon>
        <taxon>Actinomycetes</taxon>
        <taxon>Kitasatosporales</taxon>
        <taxon>Streptomycetaceae</taxon>
        <taxon>Streptomyces</taxon>
    </lineage>
</organism>
<evidence type="ECO:0000313" key="2">
    <source>
        <dbReference type="EMBL" id="MDT0473011.1"/>
    </source>
</evidence>
<name>A0ABU2UJ50_9ACTN</name>